<protein>
    <recommendedName>
        <fullName evidence="3">very-long-chain 3-oxoacyl-CoA synthase</fullName>
        <ecNumber evidence="3">2.3.1.199</ecNumber>
    </recommendedName>
</protein>
<comment type="catalytic activity">
    <reaction evidence="6">
        <text>a very-long-chain acyl-CoA + malonyl-CoA + H(+) = a very-long-chain 3-oxoacyl-CoA + CO2 + CoA</text>
        <dbReference type="Rhea" id="RHEA:32727"/>
        <dbReference type="ChEBI" id="CHEBI:15378"/>
        <dbReference type="ChEBI" id="CHEBI:16526"/>
        <dbReference type="ChEBI" id="CHEBI:57287"/>
        <dbReference type="ChEBI" id="CHEBI:57384"/>
        <dbReference type="ChEBI" id="CHEBI:90725"/>
        <dbReference type="ChEBI" id="CHEBI:90736"/>
        <dbReference type="EC" id="2.3.1.199"/>
    </reaction>
</comment>
<dbReference type="GO" id="GO:0009922">
    <property type="term" value="F:fatty acid elongase activity"/>
    <property type="evidence" value="ECO:0007669"/>
    <property type="project" value="UniProtKB-EC"/>
</dbReference>
<feature type="transmembrane region" description="Helical" evidence="7">
    <location>
        <begin position="88"/>
        <end position="108"/>
    </location>
</feature>
<dbReference type="Proteomes" id="UP001161247">
    <property type="component" value="Chromosome 5"/>
</dbReference>
<comment type="pathway">
    <text evidence="1">Lipid metabolism; fatty acid biosynthesis.</text>
</comment>
<dbReference type="EMBL" id="OX459122">
    <property type="protein sequence ID" value="CAI9107733.1"/>
    <property type="molecule type" value="Genomic_DNA"/>
</dbReference>
<evidence type="ECO:0000256" key="5">
    <source>
        <dbReference type="ARBA" id="ARBA00023315"/>
    </source>
</evidence>
<evidence type="ECO:0000313" key="10">
    <source>
        <dbReference type="EMBL" id="CAI9107733.1"/>
    </source>
</evidence>
<dbReference type="Gene3D" id="3.40.47.10">
    <property type="match status" value="1"/>
</dbReference>
<keyword evidence="4" id="KW-0808">Transferase</keyword>
<reference evidence="10" key="1">
    <citation type="submission" date="2023-03" db="EMBL/GenBank/DDBJ databases">
        <authorList>
            <person name="Julca I."/>
        </authorList>
    </citation>
    <scope>NUCLEOTIDE SEQUENCE</scope>
</reference>
<dbReference type="Pfam" id="PF08392">
    <property type="entry name" value="FAE1_CUT1_RppA"/>
    <property type="match status" value="1"/>
</dbReference>
<dbReference type="PANTHER" id="PTHR31561">
    <property type="entry name" value="3-KETOACYL-COA SYNTHASE"/>
    <property type="match status" value="1"/>
</dbReference>
<evidence type="ECO:0000256" key="4">
    <source>
        <dbReference type="ARBA" id="ARBA00022679"/>
    </source>
</evidence>
<dbReference type="InterPro" id="IPR013747">
    <property type="entry name" value="ACP_syn_III_C"/>
</dbReference>
<feature type="domain" description="FAE" evidence="8">
    <location>
        <begin position="3"/>
        <end position="246"/>
    </location>
</feature>
<evidence type="ECO:0000313" key="11">
    <source>
        <dbReference type="Proteomes" id="UP001161247"/>
    </source>
</evidence>
<evidence type="ECO:0000259" key="8">
    <source>
        <dbReference type="Pfam" id="PF08392"/>
    </source>
</evidence>
<organism evidence="10 11">
    <name type="scientific">Oldenlandia corymbosa var. corymbosa</name>
    <dbReference type="NCBI Taxonomy" id="529605"/>
    <lineage>
        <taxon>Eukaryota</taxon>
        <taxon>Viridiplantae</taxon>
        <taxon>Streptophyta</taxon>
        <taxon>Embryophyta</taxon>
        <taxon>Tracheophyta</taxon>
        <taxon>Spermatophyta</taxon>
        <taxon>Magnoliopsida</taxon>
        <taxon>eudicotyledons</taxon>
        <taxon>Gunneridae</taxon>
        <taxon>Pentapetalae</taxon>
        <taxon>asterids</taxon>
        <taxon>lamiids</taxon>
        <taxon>Gentianales</taxon>
        <taxon>Rubiaceae</taxon>
        <taxon>Rubioideae</taxon>
        <taxon>Spermacoceae</taxon>
        <taxon>Hedyotis-Oldenlandia complex</taxon>
        <taxon>Oldenlandia</taxon>
    </lineage>
</organism>
<evidence type="ECO:0000256" key="3">
    <source>
        <dbReference type="ARBA" id="ARBA00012307"/>
    </source>
</evidence>
<dbReference type="InterPro" id="IPR012392">
    <property type="entry name" value="3-ktacl-CoA_syn"/>
</dbReference>
<dbReference type="SUPFAM" id="SSF53901">
    <property type="entry name" value="Thiolase-like"/>
    <property type="match status" value="2"/>
</dbReference>
<comment type="similarity">
    <text evidence="2">Belongs to the thiolase-like superfamily. Chalcone/stilbene synthases family.</text>
</comment>
<gene>
    <name evidence="10" type="ORF">OLC1_LOCUS15974</name>
</gene>
<name>A0AAV1DJA1_OLDCO</name>
<dbReference type="InterPro" id="IPR013601">
    <property type="entry name" value="FAE1_typ3_polyketide_synth"/>
</dbReference>
<dbReference type="InterPro" id="IPR016039">
    <property type="entry name" value="Thiolase-like"/>
</dbReference>
<proteinExistence type="inferred from homology"/>
<keyword evidence="7" id="KW-0472">Membrane</keyword>
<keyword evidence="7" id="KW-0812">Transmembrane</keyword>
<evidence type="ECO:0000256" key="2">
    <source>
        <dbReference type="ARBA" id="ARBA00005531"/>
    </source>
</evidence>
<feature type="domain" description="Beta-ketoacyl-[acyl-carrier-protein] synthase III C-terminal" evidence="9">
    <location>
        <begin position="263"/>
        <end position="345"/>
    </location>
</feature>
<dbReference type="GO" id="GO:0016020">
    <property type="term" value="C:membrane"/>
    <property type="evidence" value="ECO:0007669"/>
    <property type="project" value="InterPro"/>
</dbReference>
<sequence length="386" mass="43059">MKMMMDKAGLGDSTYLPENMTRVPHDLSFPSARKETERAMFGAIDALLAKTNVKAQDIGILVVNCSLFQVVPSLSCTIVNRYKMRDNIANYSLSGMGCTCGLVAIGLVDQLLHVFILHLREILCPKIIVHFRFFTFSNCSEYLIGTPKHLCSSGGAAILLSNHPSDHKRSKYQLIDTVHTHTASSNPAYRCIFQEEDESGFRGVAISKDLLVSAADAIKLNLTSLGPLILPLSEKNLVLKDIVTRKILRSKNAKPYIPNFSKGVDHFFPHVGGKPVLDDLQKKLGFSVVAMEASRMTLYRFGNTSSSSVWYALAYAEAKGRIKKGDSLWQMAFGSGFKCNSVIWRAIKFVEFEDSNPWSGEIHKYPQNLDDVQPMTKEEYYLEPSN</sequence>
<evidence type="ECO:0000259" key="9">
    <source>
        <dbReference type="Pfam" id="PF08541"/>
    </source>
</evidence>
<accession>A0AAV1DJA1</accession>
<dbReference type="CDD" id="cd00831">
    <property type="entry name" value="CHS_like"/>
    <property type="match status" value="1"/>
</dbReference>
<evidence type="ECO:0000256" key="7">
    <source>
        <dbReference type="SAM" id="Phobius"/>
    </source>
</evidence>
<dbReference type="Pfam" id="PF08541">
    <property type="entry name" value="ACP_syn_III_C"/>
    <property type="match status" value="1"/>
</dbReference>
<keyword evidence="5" id="KW-0012">Acyltransferase</keyword>
<dbReference type="GO" id="GO:0006633">
    <property type="term" value="P:fatty acid biosynthetic process"/>
    <property type="evidence" value="ECO:0007669"/>
    <property type="project" value="InterPro"/>
</dbReference>
<dbReference type="EC" id="2.3.1.199" evidence="3"/>
<keyword evidence="7" id="KW-1133">Transmembrane helix</keyword>
<evidence type="ECO:0000256" key="1">
    <source>
        <dbReference type="ARBA" id="ARBA00005194"/>
    </source>
</evidence>
<evidence type="ECO:0000256" key="6">
    <source>
        <dbReference type="ARBA" id="ARBA00047375"/>
    </source>
</evidence>
<keyword evidence="11" id="KW-1185">Reference proteome</keyword>
<dbReference type="AlphaFoldDB" id="A0AAV1DJA1"/>